<gene>
    <name evidence="1" type="ORF">KZY68_07580</name>
</gene>
<dbReference type="Proteomes" id="UP001196873">
    <property type="component" value="Unassembled WGS sequence"/>
</dbReference>
<evidence type="ECO:0008006" key="3">
    <source>
        <dbReference type="Google" id="ProtNLM"/>
    </source>
</evidence>
<comment type="caution">
    <text evidence="1">The sequence shown here is derived from an EMBL/GenBank/DDBJ whole genome shotgun (WGS) entry which is preliminary data.</text>
</comment>
<dbReference type="RefSeq" id="WP_219428018.1">
    <property type="nucleotide sequence ID" value="NZ_JAHXRD010000015.1"/>
</dbReference>
<dbReference type="AlphaFoldDB" id="A0AAW4NLH6"/>
<proteinExistence type="predicted"/>
<organism evidence="1 2">
    <name type="scientific">Segatella salivae</name>
    <dbReference type="NCBI Taxonomy" id="228604"/>
    <lineage>
        <taxon>Bacteria</taxon>
        <taxon>Pseudomonadati</taxon>
        <taxon>Bacteroidota</taxon>
        <taxon>Bacteroidia</taxon>
        <taxon>Bacteroidales</taxon>
        <taxon>Prevotellaceae</taxon>
        <taxon>Segatella</taxon>
    </lineage>
</organism>
<sequence>MNDVIQILKKDGFEGFISVENLMKNHKIIPAYSGVYLFLRLNDSEPEFLERGTGGFFKRKTPKNPNVSVAELRDNWISNEAIVYIGKGKSLKTRLSSYLRFGEGEFATHWGGRYIWQLKDSRELIVCWKTMNEDPRVVEEKMIAKFKEEHGGRRPFANLID</sequence>
<protein>
    <recommendedName>
        <fullName evidence="3">GIY-YIG domain-containing protein</fullName>
    </recommendedName>
</protein>
<dbReference type="EMBL" id="JAHXRF010000010">
    <property type="protein sequence ID" value="MBW4865866.1"/>
    <property type="molecule type" value="Genomic_DNA"/>
</dbReference>
<name>A0AAW4NLH6_9BACT</name>
<evidence type="ECO:0000313" key="2">
    <source>
        <dbReference type="Proteomes" id="UP001196873"/>
    </source>
</evidence>
<evidence type="ECO:0000313" key="1">
    <source>
        <dbReference type="EMBL" id="MBW4865866.1"/>
    </source>
</evidence>
<accession>A0AAW4NLH6</accession>
<reference evidence="1" key="1">
    <citation type="submission" date="2021-07" db="EMBL/GenBank/DDBJ databases">
        <title>Genomic diversity and antimicrobial resistance of Prevotella spp. isolated from chronic lung disease airways.</title>
        <authorList>
            <person name="Webb K.A."/>
            <person name="Olagoke O.S."/>
            <person name="Baird T."/>
            <person name="Neill J."/>
            <person name="Pham A."/>
            <person name="Wells T.J."/>
            <person name="Ramsay K.A."/>
            <person name="Bell S.C."/>
            <person name="Sarovich D.S."/>
            <person name="Price E.P."/>
        </authorList>
    </citation>
    <scope>NUCLEOTIDE SEQUENCE</scope>
    <source>
        <strain evidence="1">SCHI0047.S.3</strain>
    </source>
</reference>